<evidence type="ECO:0000256" key="19">
    <source>
        <dbReference type="SAM" id="Phobius"/>
    </source>
</evidence>
<dbReference type="GO" id="GO:0034982">
    <property type="term" value="P:mitochondrial protein processing"/>
    <property type="evidence" value="ECO:0007669"/>
    <property type="project" value="TreeGrafter"/>
</dbReference>
<feature type="domain" description="AAA+ ATPase" evidence="20">
    <location>
        <begin position="301"/>
        <end position="441"/>
    </location>
</feature>
<keyword evidence="9 21" id="KW-0378">Hydrolase</keyword>
<dbReference type="InterPro" id="IPR003960">
    <property type="entry name" value="ATPase_AAA_CS"/>
</dbReference>
<evidence type="ECO:0000256" key="3">
    <source>
        <dbReference type="ARBA" id="ARBA00010044"/>
    </source>
</evidence>
<evidence type="ECO:0000256" key="18">
    <source>
        <dbReference type="SAM" id="MobiDB-lite"/>
    </source>
</evidence>
<dbReference type="Pfam" id="PF00004">
    <property type="entry name" value="AAA"/>
    <property type="match status" value="1"/>
</dbReference>
<dbReference type="STRING" id="1206466.K0KHU2"/>
<evidence type="ECO:0000256" key="4">
    <source>
        <dbReference type="ARBA" id="ARBA00010550"/>
    </source>
</evidence>
<accession>K0KHU2</accession>
<keyword evidence="12 19" id="KW-1133">Transmembrane helix</keyword>
<comment type="catalytic activity">
    <reaction evidence="16">
        <text>ATP + H2O = ADP + phosphate + H(+)</text>
        <dbReference type="Rhea" id="RHEA:13065"/>
        <dbReference type="ChEBI" id="CHEBI:15377"/>
        <dbReference type="ChEBI" id="CHEBI:15378"/>
        <dbReference type="ChEBI" id="CHEBI:30616"/>
        <dbReference type="ChEBI" id="CHEBI:43474"/>
        <dbReference type="ChEBI" id="CHEBI:456216"/>
    </reaction>
    <physiologicalReaction direction="left-to-right" evidence="16">
        <dbReference type="Rhea" id="RHEA:13066"/>
    </physiologicalReaction>
</comment>
<dbReference type="GO" id="GO:0004222">
    <property type="term" value="F:metalloendopeptidase activity"/>
    <property type="evidence" value="ECO:0007669"/>
    <property type="project" value="InterPro"/>
</dbReference>
<evidence type="ECO:0000256" key="10">
    <source>
        <dbReference type="ARBA" id="ARBA00022833"/>
    </source>
</evidence>
<evidence type="ECO:0000256" key="8">
    <source>
        <dbReference type="ARBA" id="ARBA00022741"/>
    </source>
</evidence>
<keyword evidence="13" id="KW-0482">Metalloprotease</keyword>
<evidence type="ECO:0000256" key="5">
    <source>
        <dbReference type="ARBA" id="ARBA00022670"/>
    </source>
</evidence>
<dbReference type="InterPro" id="IPR018247">
    <property type="entry name" value="EF_Hand_1_Ca_BS"/>
</dbReference>
<protein>
    <submittedName>
        <fullName evidence="21">AFG3 family protein</fullName>
        <ecNumber evidence="21">3.4.24.-</ecNumber>
    </submittedName>
</protein>
<dbReference type="InterPro" id="IPR000642">
    <property type="entry name" value="Peptidase_M41"/>
</dbReference>
<dbReference type="eggNOG" id="KOG0731">
    <property type="taxonomic scope" value="Eukaryota"/>
</dbReference>
<dbReference type="SUPFAM" id="SSF52540">
    <property type="entry name" value="P-loop containing nucleoside triphosphate hydrolases"/>
    <property type="match status" value="1"/>
</dbReference>
<dbReference type="InterPro" id="IPR003959">
    <property type="entry name" value="ATPase_AAA_core"/>
</dbReference>
<dbReference type="Pfam" id="PF06480">
    <property type="entry name" value="FtsH_ext"/>
    <property type="match status" value="1"/>
</dbReference>
<keyword evidence="10" id="KW-0862">Zinc</keyword>
<evidence type="ECO:0000313" key="21">
    <source>
        <dbReference type="EMBL" id="CCH40728.1"/>
    </source>
</evidence>
<dbReference type="CDD" id="cd19501">
    <property type="entry name" value="RecA-like_FtsH"/>
    <property type="match status" value="1"/>
</dbReference>
<dbReference type="PANTHER" id="PTHR43655:SF2">
    <property type="entry name" value="AFG3 LIKE MATRIX AAA PEPTIDASE SUBUNIT 2, ISOFORM A"/>
    <property type="match status" value="1"/>
</dbReference>
<dbReference type="EC" id="3.4.24.-" evidence="21"/>
<dbReference type="Pfam" id="PF01434">
    <property type="entry name" value="Peptidase_M41"/>
    <property type="match status" value="1"/>
</dbReference>
<reference evidence="21 22" key="1">
    <citation type="journal article" date="2012" name="Eukaryot. Cell">
        <title>Draft genome sequence of Wickerhamomyces ciferrii NRRL Y-1031 F-60-10.</title>
        <authorList>
            <person name="Schneider J."/>
            <person name="Andrea H."/>
            <person name="Blom J."/>
            <person name="Jaenicke S."/>
            <person name="Ruckert C."/>
            <person name="Schorsch C."/>
            <person name="Szczepanowski R."/>
            <person name="Farwick M."/>
            <person name="Goesmann A."/>
            <person name="Puhler A."/>
            <person name="Schaffer S."/>
            <person name="Tauch A."/>
            <person name="Kohler T."/>
            <person name="Brinkrolf K."/>
        </authorList>
    </citation>
    <scope>NUCLEOTIDE SEQUENCE [LARGE SCALE GENOMIC DNA]</scope>
    <source>
        <strain evidence="22">ATCC 14091 / BCRC 22168 / CBS 111 / JCM 3599 / NBRC 0793 / NRRL Y-1031 F-60-10</strain>
    </source>
</reference>
<dbReference type="GO" id="GO:0097002">
    <property type="term" value="C:mitochondrial inner boundary membrane"/>
    <property type="evidence" value="ECO:0007669"/>
    <property type="project" value="UniProtKB-ARBA"/>
</dbReference>
<dbReference type="PANTHER" id="PTHR43655">
    <property type="entry name" value="ATP-DEPENDENT PROTEASE"/>
    <property type="match status" value="1"/>
</dbReference>
<keyword evidence="7" id="KW-0479">Metal-binding</keyword>
<dbReference type="PROSITE" id="PS00018">
    <property type="entry name" value="EF_HAND_1"/>
    <property type="match status" value="1"/>
</dbReference>
<evidence type="ECO:0000256" key="16">
    <source>
        <dbReference type="ARBA" id="ARBA00048778"/>
    </source>
</evidence>
<dbReference type="Gene3D" id="1.10.8.60">
    <property type="match status" value="1"/>
</dbReference>
<evidence type="ECO:0000313" key="22">
    <source>
        <dbReference type="Proteomes" id="UP000009328"/>
    </source>
</evidence>
<dbReference type="NCBIfam" id="TIGR01241">
    <property type="entry name" value="FtsH_fam"/>
    <property type="match status" value="1"/>
</dbReference>
<evidence type="ECO:0000256" key="2">
    <source>
        <dbReference type="ARBA" id="ARBA00004225"/>
    </source>
</evidence>
<comment type="similarity">
    <text evidence="3">In the C-terminal section; belongs to the peptidase M41 family.</text>
</comment>
<dbReference type="FunFam" id="1.20.58.760:FF:000003">
    <property type="entry name" value="AFG3-like AAA ATPase 2"/>
    <property type="match status" value="1"/>
</dbReference>
<dbReference type="InterPro" id="IPR037219">
    <property type="entry name" value="Peptidase_M41-like"/>
</dbReference>
<dbReference type="InterPro" id="IPR027417">
    <property type="entry name" value="P-loop_NTPase"/>
</dbReference>
<evidence type="ECO:0000259" key="20">
    <source>
        <dbReference type="SMART" id="SM00382"/>
    </source>
</evidence>
<dbReference type="GO" id="GO:0030163">
    <property type="term" value="P:protein catabolic process"/>
    <property type="evidence" value="ECO:0007669"/>
    <property type="project" value="UniProtKB-ARBA"/>
</dbReference>
<dbReference type="GO" id="GO:0065003">
    <property type="term" value="P:protein-containing complex assembly"/>
    <property type="evidence" value="ECO:0007669"/>
    <property type="project" value="UniProtKB-ARBA"/>
</dbReference>
<evidence type="ECO:0000256" key="6">
    <source>
        <dbReference type="ARBA" id="ARBA00022692"/>
    </source>
</evidence>
<dbReference type="GO" id="GO:0005524">
    <property type="term" value="F:ATP binding"/>
    <property type="evidence" value="ECO:0007669"/>
    <property type="project" value="UniProtKB-KW"/>
</dbReference>
<feature type="transmembrane region" description="Helical" evidence="19">
    <location>
        <begin position="208"/>
        <end position="228"/>
    </location>
</feature>
<feature type="region of interest" description="Disordered" evidence="18">
    <location>
        <begin position="726"/>
        <end position="748"/>
    </location>
</feature>
<evidence type="ECO:0000256" key="1">
    <source>
        <dbReference type="ARBA" id="ARBA00001947"/>
    </source>
</evidence>
<dbReference type="GO" id="GO:0140567">
    <property type="term" value="F:membrane protein dislocase activity"/>
    <property type="evidence" value="ECO:0007669"/>
    <property type="project" value="UniProtKB-ARBA"/>
</dbReference>
<dbReference type="InterPro" id="IPR005936">
    <property type="entry name" value="FtsH"/>
</dbReference>
<comment type="caution">
    <text evidence="21">The sequence shown here is derived from an EMBL/GenBank/DDBJ whole genome shotgun (WGS) entry which is preliminary data.</text>
</comment>
<comment type="subcellular location">
    <subcellularLocation>
        <location evidence="2">Mitochondrion membrane</location>
        <topology evidence="2">Multi-pass membrane protein</topology>
    </subcellularLocation>
</comment>
<dbReference type="SUPFAM" id="SSF140990">
    <property type="entry name" value="FtsH protease domain-like"/>
    <property type="match status" value="1"/>
</dbReference>
<dbReference type="PROSITE" id="PS00674">
    <property type="entry name" value="AAA"/>
    <property type="match status" value="1"/>
</dbReference>
<dbReference type="HOGENOM" id="CLU_000688_16_2_1"/>
<keyword evidence="14" id="KW-0496">Mitochondrion</keyword>
<evidence type="ECO:0000256" key="13">
    <source>
        <dbReference type="ARBA" id="ARBA00023049"/>
    </source>
</evidence>
<dbReference type="GO" id="GO:0008270">
    <property type="term" value="F:zinc ion binding"/>
    <property type="evidence" value="ECO:0007669"/>
    <property type="project" value="InterPro"/>
</dbReference>
<dbReference type="Proteomes" id="UP000009328">
    <property type="component" value="Unassembled WGS sequence"/>
</dbReference>
<dbReference type="FunCoup" id="K0KHU2">
    <property type="interactions" value="503"/>
</dbReference>
<dbReference type="InterPro" id="IPR041569">
    <property type="entry name" value="AAA_lid_3"/>
</dbReference>
<evidence type="ECO:0000256" key="14">
    <source>
        <dbReference type="ARBA" id="ARBA00023128"/>
    </source>
</evidence>
<evidence type="ECO:0000256" key="7">
    <source>
        <dbReference type="ARBA" id="ARBA00022723"/>
    </source>
</evidence>
<dbReference type="GO" id="GO:0006465">
    <property type="term" value="P:signal peptide processing"/>
    <property type="evidence" value="ECO:0007669"/>
    <property type="project" value="UniProtKB-ARBA"/>
</dbReference>
<keyword evidence="5" id="KW-0645">Protease</keyword>
<comment type="similarity">
    <text evidence="4">In the N-terminal section; belongs to the AAA ATPase family.</text>
</comment>
<evidence type="ECO:0000256" key="15">
    <source>
        <dbReference type="ARBA" id="ARBA00023136"/>
    </source>
</evidence>
<dbReference type="InParanoid" id="K0KHU2"/>
<comment type="cofactor">
    <cofactor evidence="1">
        <name>Zn(2+)</name>
        <dbReference type="ChEBI" id="CHEBI:29105"/>
    </cofactor>
</comment>
<evidence type="ECO:0000256" key="12">
    <source>
        <dbReference type="ARBA" id="ARBA00022989"/>
    </source>
</evidence>
<dbReference type="SMART" id="SM00382">
    <property type="entry name" value="AAA"/>
    <property type="match status" value="1"/>
</dbReference>
<dbReference type="MEROPS" id="M41.002"/>
<keyword evidence="15 19" id="KW-0472">Membrane</keyword>
<name>K0KHU2_WICCF</name>
<dbReference type="Gene3D" id="3.40.1690.20">
    <property type="match status" value="1"/>
</dbReference>
<dbReference type="InterPro" id="IPR011546">
    <property type="entry name" value="Pept_M41_FtsH_extracell"/>
</dbReference>
<dbReference type="FunFam" id="1.10.8.60:FF:000019">
    <property type="entry name" value="AFG3-like AAA ATPase 2"/>
    <property type="match status" value="1"/>
</dbReference>
<sequence>MNILRPRVGLMMQRSALSSKFTQNLRNSSILKNQFIQRSIGQNVRLFSNQSPLLFKSTRYQLNGKDGKENRDDKNKNKKDGKDYQTVGEYIKSKEFQRSLYLTLGFTLLFYIITPGDRSGSNVLTFQEFKSKYLEKGLVEKIYVINKSLVEADLRPESGVNSFGGKPNVAFTIGSVDVFEEQLDEIQDRLKITPNERIPVAYIEKASIFNYILPFLPTFLLLGGLYYLTKRASPGGSGGAGGGMGGIFNVGKSKAKLFNQETDIKTKFKDVAGCDEAKEEIMEFVEFLKNPQKYEKLGAKIPRGAILSGPPGTGKTLLAKATAGEAGVPFLSVSGSEFVEMFVGVGASRVRDLFKNARKMAPAIIFVDEIDAIGKERGKGGSMGGNDEREATLNQLLVEMDGFETSDHVVVLAGTNRPDVLDPALLRPGRFDRHVSIDRPDIEGRKSIYRVHLKKLTLKINKDGFIEEENDFLSGRLAALTPGFSGADIANACNEAALIAARYGDQFVELKHFEQAIERVIAGLEKKSRVLSKEEKTVVAYHEAGHAICGWYLEFADPLLKVSIIPRGQGALGYAQYLPPDQYLLSTDQFNDRMTMALGGRVSEELHFKSVTSGAHDDFKKVTNIAESMVKKLGMSPKIGYLAFNQDEEGGFQVQKPFSEKTSQIIDLEVKRIVEECHKRCKDLLIEKSVEVEKVANLLLEKEVLTRDDMIRLLGPRAYKENADFEKYLGGEKSAPPPPPEETGPTPA</sequence>
<dbReference type="InterPro" id="IPR003593">
    <property type="entry name" value="AAA+_ATPase"/>
</dbReference>
<dbReference type="Gene3D" id="1.20.58.760">
    <property type="entry name" value="Peptidase M41"/>
    <property type="match status" value="1"/>
</dbReference>
<feature type="compositionally biased region" description="Pro residues" evidence="18">
    <location>
        <begin position="735"/>
        <end position="748"/>
    </location>
</feature>
<keyword evidence="11" id="KW-0067">ATP-binding</keyword>
<dbReference type="EMBL" id="CAIF01000005">
    <property type="protein sequence ID" value="CCH40728.1"/>
    <property type="molecule type" value="Genomic_DNA"/>
</dbReference>
<organism evidence="21 22">
    <name type="scientific">Wickerhamomyces ciferrii (strain ATCC 14091 / BCRC 22168 / CBS 111 / JCM 3599 / NBRC 0793 / NRRL Y-1031 F-60-10)</name>
    <name type="common">Yeast</name>
    <name type="synonym">Pichia ciferrii</name>
    <dbReference type="NCBI Taxonomy" id="1206466"/>
    <lineage>
        <taxon>Eukaryota</taxon>
        <taxon>Fungi</taxon>
        <taxon>Dikarya</taxon>
        <taxon>Ascomycota</taxon>
        <taxon>Saccharomycotina</taxon>
        <taxon>Saccharomycetes</taxon>
        <taxon>Phaffomycetales</taxon>
        <taxon>Wickerhamomycetaceae</taxon>
        <taxon>Wickerhamomyces</taxon>
    </lineage>
</organism>
<gene>
    <name evidence="21" type="ORF">BN7_262</name>
</gene>
<dbReference type="GO" id="GO:0016887">
    <property type="term" value="F:ATP hydrolysis activity"/>
    <property type="evidence" value="ECO:0007669"/>
    <property type="project" value="InterPro"/>
</dbReference>
<dbReference type="HAMAP" id="MF_01458">
    <property type="entry name" value="FtsH"/>
    <property type="match status" value="1"/>
</dbReference>
<evidence type="ECO:0000256" key="11">
    <source>
        <dbReference type="ARBA" id="ARBA00022840"/>
    </source>
</evidence>
<keyword evidence="22" id="KW-1185">Reference proteome</keyword>
<dbReference type="Gene3D" id="3.40.50.300">
    <property type="entry name" value="P-loop containing nucleotide triphosphate hydrolases"/>
    <property type="match status" value="1"/>
</dbReference>
<comment type="subunit">
    <text evidence="17">Component of the 850 kDa m-AAA protease complex, a heterohexamer composed of YTA12/RCA1 and YTA10/AFG3. Associates with the prohibitin complex, composed of PHB1 and PHB2, inhibiting the activity of the m-AAA protease complex.</text>
</comment>
<proteinExistence type="inferred from homology"/>
<keyword evidence="6 19" id="KW-0812">Transmembrane</keyword>
<dbReference type="AlphaFoldDB" id="K0KHU2"/>
<dbReference type="Pfam" id="PF17862">
    <property type="entry name" value="AAA_lid_3"/>
    <property type="match status" value="1"/>
</dbReference>
<keyword evidence="8" id="KW-0547">Nucleotide-binding</keyword>
<dbReference type="GO" id="GO:0005745">
    <property type="term" value="C:m-AAA complex"/>
    <property type="evidence" value="ECO:0007669"/>
    <property type="project" value="TreeGrafter"/>
</dbReference>
<evidence type="ECO:0000256" key="9">
    <source>
        <dbReference type="ARBA" id="ARBA00022801"/>
    </source>
</evidence>
<dbReference type="InterPro" id="IPR050928">
    <property type="entry name" value="ATP-dep_Zn_Metalloprotease"/>
</dbReference>
<evidence type="ECO:0000256" key="17">
    <source>
        <dbReference type="ARBA" id="ARBA00065348"/>
    </source>
</evidence>
<dbReference type="FunFam" id="3.40.50.300:FF:000001">
    <property type="entry name" value="ATP-dependent zinc metalloprotease FtsH"/>
    <property type="match status" value="1"/>
</dbReference>
<dbReference type="GO" id="GO:0004176">
    <property type="term" value="F:ATP-dependent peptidase activity"/>
    <property type="evidence" value="ECO:0007669"/>
    <property type="project" value="InterPro"/>
</dbReference>